<dbReference type="InterPro" id="IPR014720">
    <property type="entry name" value="dsRBD_dom"/>
</dbReference>
<dbReference type="PROSITE" id="PS50137">
    <property type="entry name" value="DS_RBD"/>
    <property type="match status" value="2"/>
</dbReference>
<name>A0AAE1JSN4_9FABA</name>
<dbReference type="PANTHER" id="PTHR46031:SF32">
    <property type="entry name" value="DOUBLE-STRANDED RNA-BINDING MOTIF PROTEIN"/>
    <property type="match status" value="1"/>
</dbReference>
<feature type="region of interest" description="Disordered" evidence="4">
    <location>
        <begin position="333"/>
        <end position="394"/>
    </location>
</feature>
<evidence type="ECO:0000256" key="3">
    <source>
        <dbReference type="PROSITE-ProRule" id="PRU00266"/>
    </source>
</evidence>
<evidence type="ECO:0000256" key="4">
    <source>
        <dbReference type="SAM" id="MobiDB-lite"/>
    </source>
</evidence>
<feature type="compositionally biased region" description="Basic and acidic residues" evidence="4">
    <location>
        <begin position="354"/>
        <end position="380"/>
    </location>
</feature>
<sequence length="505" mass="55847">MYKNQLQELAQRSCFNFPAYSCIREGPDHAPRFKATVNFDGETFESPTFFSTLRQAEHAAAEVALNTLAKRGPSTSLAARVMDKTGIYKNLLQETAHRAGLNLPVYTTFRSGSGHVPIFSSTVEIAGMNFSGEPARTKKQAQKNAAIVAWTSLRKLSQHHLSPPTSFPSESKRDEEQEQVIIARVLASLKLWESKNFAGGSHQHRHQSYTASLELPMPSTYPVQFQSCGLSGVSHALSMNHIWQQEEMIQQQNHLLALAIAPPIPSAPQIFPFMQSVLQSNYCLYIPAEGTVSVPIGPRFSISGSSPSFYFPNRSVSDLNRSTVIIREIHEEKPENSAEFSQSEVPNFPISDSSNKERALRLDLEDERQKRGVPESRSKNIELQNPPKVDNFCPMPRDHPKTNANRSFRPSASASSVNRAMGYASCAGSRPHQRELPLAVSSSMRTGVRGSPSIPMSARFDVVRAPPPPPLSMASPVRIRSVVPLCSAPPRKAVDEMSKSKNKEK</sequence>
<dbReference type="InterPro" id="IPR044450">
    <property type="entry name" value="AtDRB-like_DSRM_1"/>
</dbReference>
<dbReference type="GO" id="GO:0003725">
    <property type="term" value="F:double-stranded RNA binding"/>
    <property type="evidence" value="ECO:0007669"/>
    <property type="project" value="InterPro"/>
</dbReference>
<dbReference type="Pfam" id="PF00035">
    <property type="entry name" value="dsrm"/>
    <property type="match status" value="2"/>
</dbReference>
<keyword evidence="7" id="KW-1185">Reference proteome</keyword>
<evidence type="ECO:0000256" key="1">
    <source>
        <dbReference type="ARBA" id="ARBA00022737"/>
    </source>
</evidence>
<evidence type="ECO:0000256" key="2">
    <source>
        <dbReference type="ARBA" id="ARBA00022884"/>
    </source>
</evidence>
<dbReference type="AlphaFoldDB" id="A0AAE1JSN4"/>
<dbReference type="Proteomes" id="UP001293593">
    <property type="component" value="Unassembled WGS sequence"/>
</dbReference>
<feature type="domain" description="DRBM" evidence="5">
    <location>
        <begin position="1"/>
        <end position="70"/>
    </location>
</feature>
<feature type="compositionally biased region" description="Polar residues" evidence="4">
    <location>
        <begin position="338"/>
        <end position="353"/>
    </location>
</feature>
<comment type="caution">
    <text evidence="6">The sequence shown here is derived from an EMBL/GenBank/DDBJ whole genome shotgun (WGS) entry which is preliminary data.</text>
</comment>
<gene>
    <name evidence="6" type="ORF">QN277_021906</name>
</gene>
<evidence type="ECO:0000259" key="5">
    <source>
        <dbReference type="PROSITE" id="PS50137"/>
    </source>
</evidence>
<dbReference type="CDD" id="cd19908">
    <property type="entry name" value="DSRM_AtDRB-like_rpt2"/>
    <property type="match status" value="1"/>
</dbReference>
<organism evidence="6 7">
    <name type="scientific">Acacia crassicarpa</name>
    <name type="common">northern wattle</name>
    <dbReference type="NCBI Taxonomy" id="499986"/>
    <lineage>
        <taxon>Eukaryota</taxon>
        <taxon>Viridiplantae</taxon>
        <taxon>Streptophyta</taxon>
        <taxon>Embryophyta</taxon>
        <taxon>Tracheophyta</taxon>
        <taxon>Spermatophyta</taxon>
        <taxon>Magnoliopsida</taxon>
        <taxon>eudicotyledons</taxon>
        <taxon>Gunneridae</taxon>
        <taxon>Pentapetalae</taxon>
        <taxon>rosids</taxon>
        <taxon>fabids</taxon>
        <taxon>Fabales</taxon>
        <taxon>Fabaceae</taxon>
        <taxon>Caesalpinioideae</taxon>
        <taxon>mimosoid clade</taxon>
        <taxon>Acacieae</taxon>
        <taxon>Acacia</taxon>
    </lineage>
</organism>
<keyword evidence="2 3" id="KW-0694">RNA-binding</keyword>
<evidence type="ECO:0000313" key="6">
    <source>
        <dbReference type="EMBL" id="KAK4273523.1"/>
    </source>
</evidence>
<proteinExistence type="predicted"/>
<feature type="domain" description="DRBM" evidence="5">
    <location>
        <begin position="87"/>
        <end position="155"/>
    </location>
</feature>
<dbReference type="PANTHER" id="PTHR46031">
    <property type="match status" value="1"/>
</dbReference>
<reference evidence="6" key="1">
    <citation type="submission" date="2023-10" db="EMBL/GenBank/DDBJ databases">
        <title>Chromosome-level genome of the transformable northern wattle, Acacia crassicarpa.</title>
        <authorList>
            <person name="Massaro I."/>
            <person name="Sinha N.R."/>
            <person name="Poethig S."/>
            <person name="Leichty A.R."/>
        </authorList>
    </citation>
    <scope>NUCLEOTIDE SEQUENCE</scope>
    <source>
        <strain evidence="6">Acra3RX</strain>
        <tissue evidence="6">Leaf</tissue>
    </source>
</reference>
<dbReference type="SMART" id="SM00358">
    <property type="entry name" value="DSRM"/>
    <property type="match status" value="2"/>
</dbReference>
<dbReference type="SUPFAM" id="SSF54768">
    <property type="entry name" value="dsRNA-binding domain-like"/>
    <property type="match status" value="2"/>
</dbReference>
<dbReference type="FunFam" id="3.30.160.20:FF:000036">
    <property type="entry name" value="Double-stranded RNA-binding protein 2"/>
    <property type="match status" value="2"/>
</dbReference>
<protein>
    <recommendedName>
        <fullName evidence="5">DRBM domain-containing protein</fullName>
    </recommendedName>
</protein>
<dbReference type="Gene3D" id="3.30.160.20">
    <property type="match status" value="2"/>
</dbReference>
<dbReference type="EMBL" id="JAWXYG010000005">
    <property type="protein sequence ID" value="KAK4273523.1"/>
    <property type="molecule type" value="Genomic_DNA"/>
</dbReference>
<accession>A0AAE1JSN4</accession>
<evidence type="ECO:0000313" key="7">
    <source>
        <dbReference type="Proteomes" id="UP001293593"/>
    </source>
</evidence>
<keyword evidence="1" id="KW-0677">Repeat</keyword>
<dbReference type="CDD" id="cd19907">
    <property type="entry name" value="DSRM_AtDRB-like_rpt1"/>
    <property type="match status" value="1"/>
</dbReference>
<dbReference type="InterPro" id="IPR044451">
    <property type="entry name" value="AtDRB-like_DSRM_2"/>
</dbReference>